<evidence type="ECO:0000313" key="3">
    <source>
        <dbReference type="Proteomes" id="UP000799537"/>
    </source>
</evidence>
<reference evidence="2" key="1">
    <citation type="journal article" date="2020" name="Stud. Mycol.">
        <title>101 Dothideomycetes genomes: a test case for predicting lifestyles and emergence of pathogens.</title>
        <authorList>
            <person name="Haridas S."/>
            <person name="Albert R."/>
            <person name="Binder M."/>
            <person name="Bloem J."/>
            <person name="Labutti K."/>
            <person name="Salamov A."/>
            <person name="Andreopoulos B."/>
            <person name="Baker S."/>
            <person name="Barry K."/>
            <person name="Bills G."/>
            <person name="Bluhm B."/>
            <person name="Cannon C."/>
            <person name="Castanera R."/>
            <person name="Culley D."/>
            <person name="Daum C."/>
            <person name="Ezra D."/>
            <person name="Gonzalez J."/>
            <person name="Henrissat B."/>
            <person name="Kuo A."/>
            <person name="Liang C."/>
            <person name="Lipzen A."/>
            <person name="Lutzoni F."/>
            <person name="Magnuson J."/>
            <person name="Mondo S."/>
            <person name="Nolan M."/>
            <person name="Ohm R."/>
            <person name="Pangilinan J."/>
            <person name="Park H.-J."/>
            <person name="Ramirez L."/>
            <person name="Alfaro M."/>
            <person name="Sun H."/>
            <person name="Tritt A."/>
            <person name="Yoshinaga Y."/>
            <person name="Zwiers L.-H."/>
            <person name="Turgeon B."/>
            <person name="Goodwin S."/>
            <person name="Spatafora J."/>
            <person name="Crous P."/>
            <person name="Grigoriev I."/>
        </authorList>
    </citation>
    <scope>NUCLEOTIDE SEQUENCE</scope>
    <source>
        <strain evidence="2">ATCC 36951</strain>
    </source>
</reference>
<sequence>MSSCPSLRVTLLRWQSHDNQPNQPEPTTEVDHHPGNGADRPWYRPMSLQGTPGTSGTSPKPAADRPVHVPRLISPATHATCANAQAYAASANAATNLSISHRKEDPERIQTLRERHPVLEL</sequence>
<evidence type="ECO:0000313" key="2">
    <source>
        <dbReference type="EMBL" id="KAF2170553.1"/>
    </source>
</evidence>
<evidence type="ECO:0000256" key="1">
    <source>
        <dbReference type="SAM" id="MobiDB-lite"/>
    </source>
</evidence>
<protein>
    <submittedName>
        <fullName evidence="2">Uncharacterized protein</fullName>
    </submittedName>
</protein>
<dbReference type="GeneID" id="54565116"/>
<feature type="region of interest" description="Disordered" evidence="1">
    <location>
        <begin position="98"/>
        <end position="121"/>
    </location>
</feature>
<accession>A0A6A6CV13</accession>
<dbReference type="AlphaFoldDB" id="A0A6A6CV13"/>
<gene>
    <name evidence="2" type="ORF">M409DRAFT_51576</name>
</gene>
<organism evidence="2 3">
    <name type="scientific">Zasmidium cellare ATCC 36951</name>
    <dbReference type="NCBI Taxonomy" id="1080233"/>
    <lineage>
        <taxon>Eukaryota</taxon>
        <taxon>Fungi</taxon>
        <taxon>Dikarya</taxon>
        <taxon>Ascomycota</taxon>
        <taxon>Pezizomycotina</taxon>
        <taxon>Dothideomycetes</taxon>
        <taxon>Dothideomycetidae</taxon>
        <taxon>Mycosphaerellales</taxon>
        <taxon>Mycosphaerellaceae</taxon>
        <taxon>Zasmidium</taxon>
    </lineage>
</organism>
<dbReference type="Proteomes" id="UP000799537">
    <property type="component" value="Unassembled WGS sequence"/>
</dbReference>
<feature type="region of interest" description="Disordered" evidence="1">
    <location>
        <begin position="1"/>
        <end position="71"/>
    </location>
</feature>
<dbReference type="EMBL" id="ML993585">
    <property type="protein sequence ID" value="KAF2170553.1"/>
    <property type="molecule type" value="Genomic_DNA"/>
</dbReference>
<name>A0A6A6CV13_ZASCE</name>
<keyword evidence="3" id="KW-1185">Reference proteome</keyword>
<feature type="compositionally biased region" description="Polar residues" evidence="1">
    <location>
        <begin position="17"/>
        <end position="26"/>
    </location>
</feature>
<feature type="compositionally biased region" description="Polar residues" evidence="1">
    <location>
        <begin position="48"/>
        <end position="58"/>
    </location>
</feature>
<feature type="compositionally biased region" description="Basic and acidic residues" evidence="1">
    <location>
        <begin position="101"/>
        <end position="121"/>
    </location>
</feature>
<dbReference type="RefSeq" id="XP_033671442.1">
    <property type="nucleotide sequence ID" value="XM_033811844.1"/>
</dbReference>
<proteinExistence type="predicted"/>